<gene>
    <name evidence="2" type="ORF">MCUN1_003069</name>
</gene>
<evidence type="ECO:0000259" key="1">
    <source>
        <dbReference type="Pfam" id="PF03644"/>
    </source>
</evidence>
<dbReference type="GO" id="GO:0005829">
    <property type="term" value="C:cytosol"/>
    <property type="evidence" value="ECO:0007669"/>
    <property type="project" value="UniProtKB-SubCell"/>
</dbReference>
<evidence type="ECO:0000313" key="3">
    <source>
        <dbReference type="Proteomes" id="UP001219933"/>
    </source>
</evidence>
<sequence>MPRAAARSIIWQEPRAYFDSLEEAQQYVLKHKDTPVSQKWPEASTDQRLLVCHDFKGGYTESESERGYSLEHWESVDVFVYFSHHRVTLPPSQWIRAAHENDTPILGTLIFEWDEALGDISILLGRSRRVYVSTRFADILIELALQRNIQGYLINVEAPLNLSRTEGAGGKFEAIMNAERLRKWVDYLRRRGRDRTGGRQWHVVWYDSVVHPHGCIAYQNALTPANAPFFDVATSVFTNYSWTSQKLTDDRKRALLTGSKATSSALGRSQSDVFFGVDVFGRGSVGGLETPAALELLRSQGSFSTALFAPGWTWEHEDRPWKDWWEVDTSFWKGVSKYHLKQCSYTAFATNFCKGSGSAWTIMPLARIKPNILSATVIAAGCVQLMYMDPDKPETATIIDNAVTQTFGDWTCMTAPIRTAAEVFVGVVLEGDAHIGYVQVAPENNSVHDATWDPSNGHLTWPDFCPWAHAYEIFAVGDKTTWLGTTLERTSTRIAPPQDTLVLEVRPVGCDDVAFVAIA</sequence>
<keyword evidence="3" id="KW-1185">Reference proteome</keyword>
<dbReference type="PANTHER" id="PTHR13246">
    <property type="entry name" value="ENDO BETA N-ACETYLGLUCOSAMINIDASE"/>
    <property type="match status" value="1"/>
</dbReference>
<dbReference type="EC" id="3.2.1.96" evidence="2"/>
<keyword evidence="2" id="KW-0326">Glycosidase</keyword>
<dbReference type="Pfam" id="PF03644">
    <property type="entry name" value="Glyco_hydro_85"/>
    <property type="match status" value="1"/>
</dbReference>
<dbReference type="Proteomes" id="UP001219933">
    <property type="component" value="Chromosome 4"/>
</dbReference>
<dbReference type="GO" id="GO:0033925">
    <property type="term" value="F:mannosyl-glycoprotein endo-beta-N-acetylglucosaminidase activity"/>
    <property type="evidence" value="ECO:0007669"/>
    <property type="project" value="UniProtKB-EC"/>
</dbReference>
<dbReference type="Gene3D" id="3.20.20.80">
    <property type="entry name" value="Glycosidases"/>
    <property type="match status" value="1"/>
</dbReference>
<proteinExistence type="predicted"/>
<dbReference type="EMBL" id="CP119880">
    <property type="protein sequence ID" value="WFD36192.1"/>
    <property type="molecule type" value="Genomic_DNA"/>
</dbReference>
<feature type="domain" description="Cytosolic endo-beta-N-acetylglucosaminidase TIM barrel" evidence="1">
    <location>
        <begin position="61"/>
        <end position="360"/>
    </location>
</feature>
<accession>A0AAF0J731</accession>
<organism evidence="2 3">
    <name type="scientific">Malassezia cuniculi</name>
    <dbReference type="NCBI Taxonomy" id="948313"/>
    <lineage>
        <taxon>Eukaryota</taxon>
        <taxon>Fungi</taxon>
        <taxon>Dikarya</taxon>
        <taxon>Basidiomycota</taxon>
        <taxon>Ustilaginomycotina</taxon>
        <taxon>Malasseziomycetes</taxon>
        <taxon>Malasseziales</taxon>
        <taxon>Malasseziaceae</taxon>
        <taxon>Malassezia</taxon>
    </lineage>
</organism>
<dbReference type="InterPro" id="IPR005201">
    <property type="entry name" value="TIM_ENGase"/>
</dbReference>
<dbReference type="AlphaFoldDB" id="A0AAF0J731"/>
<name>A0AAF0J731_9BASI</name>
<reference evidence="2" key="1">
    <citation type="submission" date="2023-03" db="EMBL/GenBank/DDBJ databases">
        <title>Mating type loci evolution in Malassezia.</title>
        <authorList>
            <person name="Coelho M.A."/>
        </authorList>
    </citation>
    <scope>NUCLEOTIDE SEQUENCE</scope>
    <source>
        <strain evidence="2">CBS 11721</strain>
    </source>
</reference>
<protein>
    <submittedName>
        <fullName evidence="2">Mannosyl-glycoprotein endo-beta-N-acetylglucosaminidase</fullName>
        <ecNumber evidence="2">3.2.1.96</ecNumber>
    </submittedName>
</protein>
<dbReference type="PANTHER" id="PTHR13246:SF1">
    <property type="entry name" value="CYTOSOLIC ENDO-BETA-N-ACETYLGLUCOSAMINIDASE"/>
    <property type="match status" value="1"/>
</dbReference>
<keyword evidence="2" id="KW-0378">Hydrolase</keyword>
<evidence type="ECO:0000313" key="2">
    <source>
        <dbReference type="EMBL" id="WFD36192.1"/>
    </source>
</evidence>
<dbReference type="InterPro" id="IPR032979">
    <property type="entry name" value="ENGase"/>
</dbReference>